<evidence type="ECO:0000256" key="1">
    <source>
        <dbReference type="SAM" id="Phobius"/>
    </source>
</evidence>
<dbReference type="InterPro" id="IPR025517">
    <property type="entry name" value="DUF4405"/>
</dbReference>
<keyword evidence="1" id="KW-1133">Transmembrane helix</keyword>
<proteinExistence type="predicted"/>
<dbReference type="EMBL" id="CP000746">
    <property type="protein sequence ID" value="ABR75437.1"/>
    <property type="molecule type" value="Genomic_DNA"/>
</dbReference>
<feature type="transmembrane region" description="Helical" evidence="1">
    <location>
        <begin position="195"/>
        <end position="220"/>
    </location>
</feature>
<keyword evidence="1" id="KW-0472">Membrane</keyword>
<feature type="transmembrane region" description="Helical" evidence="1">
    <location>
        <begin position="117"/>
        <end position="138"/>
    </location>
</feature>
<sequence length="229" mass="26907">MKKKYLFQLAQDLIMTAVLLSLFGYHLYEEITHEWLGLAFFALIISHLTLNTWWLKKLFTGKYNGYRAFQTTVNFATFLLFLTACISGILLSKHLFAEMPFHLTDDFTRKIHMTGTHWLQIAVGVHLGLHWKAITNLFANAYRLNLEYWLAKYLIPTCWTIIAAYGFWVFAERELLPYLLMQVDFAYFNHGESQAVFYFDFFAMLIAVAYVTRIGVWVVFFREKFANAV</sequence>
<feature type="domain" description="Flavinylation-associated cytochrome" evidence="2">
    <location>
        <begin position="73"/>
        <end position="131"/>
    </location>
</feature>
<dbReference type="eggNOG" id="ENOG502ZTJV">
    <property type="taxonomic scope" value="Bacteria"/>
</dbReference>
<evidence type="ECO:0000313" key="4">
    <source>
        <dbReference type="Proteomes" id="UP000001114"/>
    </source>
</evidence>
<feature type="transmembrane region" description="Helical" evidence="1">
    <location>
        <begin position="12"/>
        <end position="28"/>
    </location>
</feature>
<evidence type="ECO:0000313" key="3">
    <source>
        <dbReference type="EMBL" id="ABR75437.1"/>
    </source>
</evidence>
<dbReference type="InterPro" id="IPR016174">
    <property type="entry name" value="Di-haem_cyt_TM"/>
</dbReference>
<dbReference type="KEGG" id="asu:Asuc_2091"/>
<feature type="transmembrane region" description="Helical" evidence="1">
    <location>
        <begin position="150"/>
        <end position="171"/>
    </location>
</feature>
<dbReference type="RefSeq" id="WP_012073813.1">
    <property type="nucleotide sequence ID" value="NC_009655.1"/>
</dbReference>
<organism evidence="3 4">
    <name type="scientific">Actinobacillus succinogenes (strain ATCC 55618 / DSM 22257 / CCUG 43843 / 130Z)</name>
    <dbReference type="NCBI Taxonomy" id="339671"/>
    <lineage>
        <taxon>Bacteria</taxon>
        <taxon>Pseudomonadati</taxon>
        <taxon>Pseudomonadota</taxon>
        <taxon>Gammaproteobacteria</taxon>
        <taxon>Pasteurellales</taxon>
        <taxon>Pasteurellaceae</taxon>
        <taxon>Actinobacillus</taxon>
    </lineage>
</organism>
<protein>
    <recommendedName>
        <fullName evidence="2">Flavinylation-associated cytochrome domain-containing protein</fullName>
    </recommendedName>
</protein>
<name>A6VR40_ACTSZ</name>
<accession>A6VR40</accession>
<dbReference type="GO" id="GO:0022904">
    <property type="term" value="P:respiratory electron transport chain"/>
    <property type="evidence" value="ECO:0007669"/>
    <property type="project" value="InterPro"/>
</dbReference>
<feature type="transmembrane region" description="Helical" evidence="1">
    <location>
        <begin position="34"/>
        <end position="54"/>
    </location>
</feature>
<dbReference type="HOGENOM" id="CLU_076881_0_0_6"/>
<feature type="transmembrane region" description="Helical" evidence="1">
    <location>
        <begin position="75"/>
        <end position="97"/>
    </location>
</feature>
<reference evidence="4" key="1">
    <citation type="journal article" date="2010" name="BMC Genomics">
        <title>A genomic perspective on the potential of Actinobacillus succinogenes for industrial succinate production.</title>
        <authorList>
            <person name="McKinlay J.B."/>
            <person name="Laivenieks M."/>
            <person name="Schindler B.D."/>
            <person name="McKinlay A.A."/>
            <person name="Siddaramappa S."/>
            <person name="Challacombe J.F."/>
            <person name="Lowry S.R."/>
            <person name="Clum A."/>
            <person name="Lapidus A.L."/>
            <person name="Burkhart K.B."/>
            <person name="Harkins V."/>
            <person name="Vieille C."/>
        </authorList>
    </citation>
    <scope>NUCLEOTIDE SEQUENCE [LARGE SCALE GENOMIC DNA]</scope>
    <source>
        <strain evidence="4">ATCC 55618 / DSM 22257 / CCUG 43843 / 130Z</strain>
    </source>
</reference>
<dbReference type="Pfam" id="PF14358">
    <property type="entry name" value="DUF4405"/>
    <property type="match status" value="1"/>
</dbReference>
<evidence type="ECO:0000259" key="2">
    <source>
        <dbReference type="Pfam" id="PF14358"/>
    </source>
</evidence>
<dbReference type="Proteomes" id="UP000001114">
    <property type="component" value="Chromosome"/>
</dbReference>
<dbReference type="SUPFAM" id="SSF81342">
    <property type="entry name" value="Transmembrane di-heme cytochromes"/>
    <property type="match status" value="1"/>
</dbReference>
<dbReference type="STRING" id="339671.Asuc_2091"/>
<keyword evidence="4" id="KW-1185">Reference proteome</keyword>
<gene>
    <name evidence="3" type="ordered locus">Asuc_2091</name>
</gene>
<dbReference type="AlphaFoldDB" id="A6VR40"/>
<dbReference type="GO" id="GO:0016020">
    <property type="term" value="C:membrane"/>
    <property type="evidence" value="ECO:0007669"/>
    <property type="project" value="InterPro"/>
</dbReference>
<keyword evidence="1" id="KW-0812">Transmembrane</keyword>
<dbReference type="OrthoDB" id="9779183at2"/>